<dbReference type="SMART" id="SM00345">
    <property type="entry name" value="HTH_GNTR"/>
    <property type="match status" value="1"/>
</dbReference>
<evidence type="ECO:0000256" key="2">
    <source>
        <dbReference type="ARBA" id="ARBA00023125"/>
    </source>
</evidence>
<dbReference type="RefSeq" id="WP_218319624.1">
    <property type="nucleotide sequence ID" value="NZ_JAEEGC010000026.1"/>
</dbReference>
<sequence length="232" mass="27449">MDYISSNYQPLSVEEVYRDIRNRILKLDLEPGMKISENQMCEEYKVSRSIIRTVFTRLSQMELLTVYPQRGTYVSLIDLNYIEDLLILRTAVEKEVLYEIFTRIEENSRIMLVEELEKNLALQEKCKKKDVYDKEFQKLDSVFHKIMIDSVKRYRLVEILKNPMLHISRWRNLDVAAIEGRLHQLIDEHRAVTNGIKENSLNKAQAAMQNHLETISKAATIAKEKYPQYFTK</sequence>
<dbReference type="InterPro" id="IPR011711">
    <property type="entry name" value="GntR_C"/>
</dbReference>
<dbReference type="GO" id="GO:0003677">
    <property type="term" value="F:DNA binding"/>
    <property type="evidence" value="ECO:0007669"/>
    <property type="project" value="UniProtKB-KW"/>
</dbReference>
<evidence type="ECO:0000256" key="3">
    <source>
        <dbReference type="ARBA" id="ARBA00023163"/>
    </source>
</evidence>
<keyword evidence="3" id="KW-0804">Transcription</keyword>
<feature type="domain" description="HTH gntR-type" evidence="4">
    <location>
        <begin position="10"/>
        <end position="77"/>
    </location>
</feature>
<dbReference type="Pfam" id="PF00392">
    <property type="entry name" value="GntR"/>
    <property type="match status" value="1"/>
</dbReference>
<protein>
    <submittedName>
        <fullName evidence="5">GntR family transcriptional regulator</fullName>
    </submittedName>
</protein>
<keyword evidence="6" id="KW-1185">Reference proteome</keyword>
<dbReference type="PROSITE" id="PS50949">
    <property type="entry name" value="HTH_GNTR"/>
    <property type="match status" value="1"/>
</dbReference>
<dbReference type="Proteomes" id="UP000694308">
    <property type="component" value="Unassembled WGS sequence"/>
</dbReference>
<dbReference type="InterPro" id="IPR000524">
    <property type="entry name" value="Tscrpt_reg_HTH_GntR"/>
</dbReference>
<accession>A0A949TW72</accession>
<organism evidence="5 6">
    <name type="scientific">Clostridium thailandense</name>
    <dbReference type="NCBI Taxonomy" id="2794346"/>
    <lineage>
        <taxon>Bacteria</taxon>
        <taxon>Bacillati</taxon>
        <taxon>Bacillota</taxon>
        <taxon>Clostridia</taxon>
        <taxon>Eubacteriales</taxon>
        <taxon>Clostridiaceae</taxon>
        <taxon>Clostridium</taxon>
    </lineage>
</organism>
<keyword evidence="1" id="KW-0805">Transcription regulation</keyword>
<gene>
    <name evidence="5" type="ORF">I6U48_06615</name>
</gene>
<dbReference type="PANTHER" id="PTHR43537:SF45">
    <property type="entry name" value="GNTR FAMILY REGULATORY PROTEIN"/>
    <property type="match status" value="1"/>
</dbReference>
<dbReference type="CDD" id="cd07377">
    <property type="entry name" value="WHTH_GntR"/>
    <property type="match status" value="1"/>
</dbReference>
<dbReference type="GO" id="GO:0003700">
    <property type="term" value="F:DNA-binding transcription factor activity"/>
    <property type="evidence" value="ECO:0007669"/>
    <property type="project" value="InterPro"/>
</dbReference>
<name>A0A949TW72_9CLOT</name>
<keyword evidence="2" id="KW-0238">DNA-binding</keyword>
<proteinExistence type="predicted"/>
<comment type="caution">
    <text evidence="5">The sequence shown here is derived from an EMBL/GenBank/DDBJ whole genome shotgun (WGS) entry which is preliminary data.</text>
</comment>
<dbReference type="AlphaFoldDB" id="A0A949TW72"/>
<evidence type="ECO:0000259" key="4">
    <source>
        <dbReference type="PROSITE" id="PS50949"/>
    </source>
</evidence>
<dbReference type="PANTHER" id="PTHR43537">
    <property type="entry name" value="TRANSCRIPTIONAL REGULATOR, GNTR FAMILY"/>
    <property type="match status" value="1"/>
</dbReference>
<dbReference type="Pfam" id="PF07729">
    <property type="entry name" value="FCD"/>
    <property type="match status" value="1"/>
</dbReference>
<evidence type="ECO:0000313" key="5">
    <source>
        <dbReference type="EMBL" id="MBV7272590.1"/>
    </source>
</evidence>
<evidence type="ECO:0000313" key="6">
    <source>
        <dbReference type="Proteomes" id="UP000694308"/>
    </source>
</evidence>
<evidence type="ECO:0000256" key="1">
    <source>
        <dbReference type="ARBA" id="ARBA00023015"/>
    </source>
</evidence>
<dbReference type="EMBL" id="JAEEGC010000026">
    <property type="protein sequence ID" value="MBV7272590.1"/>
    <property type="molecule type" value="Genomic_DNA"/>
</dbReference>
<reference evidence="5" key="1">
    <citation type="submission" date="2020-12" db="EMBL/GenBank/DDBJ databases">
        <title>Clostridium thailandense sp. nov., a novel acetogenic bacterium isolated from peat land soil in Thailand.</title>
        <authorList>
            <person name="Chaikitkaew S."/>
            <person name="Birkeland N.K."/>
        </authorList>
    </citation>
    <scope>NUCLEOTIDE SEQUENCE</scope>
    <source>
        <strain evidence="5">PL3</strain>
    </source>
</reference>